<evidence type="ECO:0000313" key="3">
    <source>
        <dbReference type="Proteomes" id="UP001634394"/>
    </source>
</evidence>
<sequence>MFCINCAEKLYDGAKFCHQCGTAVPGKAGSVSVCKGGTLSEEGEQSLLSLKKKFEIFKEKSLKKRSLVHKGSKEPESLSHNLGVQILDRNYKAVKRVFQGPSGFTGIIHISVDGASTSKTWKEVVQAKFKNCKLTVCRYEEGVCHKCVNEDEYTISNLLEEKRKKHLKELRCYMMVEGKGIRFKSASWGKNPTHQPRFRFIFYQLFPFAALTTLINLLDALFRITYFVAIKYQPGLFTSCSSDVEVELLSAVTKKEEKNVQPSVLCKSSTKSAVSSATTVVCTSTDCVSLHNEVSSLELPTESESTQSAVPSSALVEAILQPSAMPDIESWTMGDASLFSSSLRSTSDAAVSSMENELPHMTFGHRKRQKPLMKMVDRKKMRYDAAKEYIPEVGATDQTRNFVIINGSTNEAMEGQINVAESIKALYSWIAGTIIPENLPAQFELVCMSTFHDMECTDFGCEHSYPLETEAGKTPSVTLLPEVLVIKKIGDELDETLTGFDDVYFSV</sequence>
<accession>A0ABD3X1I4</accession>
<evidence type="ECO:0000313" key="2">
    <source>
        <dbReference type="EMBL" id="KAL3880104.1"/>
    </source>
</evidence>
<keyword evidence="3" id="KW-1185">Reference proteome</keyword>
<keyword evidence="1" id="KW-1133">Transmembrane helix</keyword>
<keyword evidence="1" id="KW-0472">Membrane</keyword>
<evidence type="ECO:0000256" key="1">
    <source>
        <dbReference type="SAM" id="Phobius"/>
    </source>
</evidence>
<dbReference type="AlphaFoldDB" id="A0ABD3X1I4"/>
<evidence type="ECO:0008006" key="4">
    <source>
        <dbReference type="Google" id="ProtNLM"/>
    </source>
</evidence>
<name>A0ABD3X1I4_SINWO</name>
<organism evidence="2 3">
    <name type="scientific">Sinanodonta woodiana</name>
    <name type="common">Chinese pond mussel</name>
    <name type="synonym">Anodonta woodiana</name>
    <dbReference type="NCBI Taxonomy" id="1069815"/>
    <lineage>
        <taxon>Eukaryota</taxon>
        <taxon>Metazoa</taxon>
        <taxon>Spiralia</taxon>
        <taxon>Lophotrochozoa</taxon>
        <taxon>Mollusca</taxon>
        <taxon>Bivalvia</taxon>
        <taxon>Autobranchia</taxon>
        <taxon>Heteroconchia</taxon>
        <taxon>Palaeoheterodonta</taxon>
        <taxon>Unionida</taxon>
        <taxon>Unionoidea</taxon>
        <taxon>Unionidae</taxon>
        <taxon>Unioninae</taxon>
        <taxon>Sinanodonta</taxon>
    </lineage>
</organism>
<feature type="transmembrane region" description="Helical" evidence="1">
    <location>
        <begin position="200"/>
        <end position="222"/>
    </location>
</feature>
<comment type="caution">
    <text evidence="2">The sequence shown here is derived from an EMBL/GenBank/DDBJ whole genome shotgun (WGS) entry which is preliminary data.</text>
</comment>
<reference evidence="2 3" key="1">
    <citation type="submission" date="2024-11" db="EMBL/GenBank/DDBJ databases">
        <title>Chromosome-level genome assembly of the freshwater bivalve Anodonta woodiana.</title>
        <authorList>
            <person name="Chen X."/>
        </authorList>
    </citation>
    <scope>NUCLEOTIDE SEQUENCE [LARGE SCALE GENOMIC DNA]</scope>
    <source>
        <strain evidence="2">MN2024</strain>
        <tissue evidence="2">Gills</tissue>
    </source>
</reference>
<gene>
    <name evidence="2" type="ORF">ACJMK2_032373</name>
</gene>
<dbReference type="Proteomes" id="UP001634394">
    <property type="component" value="Unassembled WGS sequence"/>
</dbReference>
<proteinExistence type="predicted"/>
<dbReference type="EMBL" id="JBJQND010000004">
    <property type="protein sequence ID" value="KAL3880104.1"/>
    <property type="molecule type" value="Genomic_DNA"/>
</dbReference>
<keyword evidence="1" id="KW-0812">Transmembrane</keyword>
<protein>
    <recommendedName>
        <fullName evidence="4">Zinc-ribbon domain-containing protein</fullName>
    </recommendedName>
</protein>